<feature type="coiled-coil region" evidence="1">
    <location>
        <begin position="144"/>
        <end position="171"/>
    </location>
</feature>
<organism evidence="3">
    <name type="scientific">Arion vulgaris</name>
    <dbReference type="NCBI Taxonomy" id="1028688"/>
    <lineage>
        <taxon>Eukaryota</taxon>
        <taxon>Metazoa</taxon>
        <taxon>Spiralia</taxon>
        <taxon>Lophotrochozoa</taxon>
        <taxon>Mollusca</taxon>
        <taxon>Gastropoda</taxon>
        <taxon>Heterobranchia</taxon>
        <taxon>Euthyneura</taxon>
        <taxon>Panpulmonata</taxon>
        <taxon>Eupulmonata</taxon>
        <taxon>Stylommatophora</taxon>
        <taxon>Helicina</taxon>
        <taxon>Arionoidea</taxon>
        <taxon>Arionidae</taxon>
        <taxon>Arion</taxon>
    </lineage>
</organism>
<evidence type="ECO:0000313" key="3">
    <source>
        <dbReference type="EMBL" id="CEK52365.1"/>
    </source>
</evidence>
<reference evidence="3" key="1">
    <citation type="submission" date="2014-12" db="EMBL/GenBank/DDBJ databases">
        <title>Insight into the proteome of Arion vulgaris.</title>
        <authorList>
            <person name="Aradska J."/>
            <person name="Bulat T."/>
            <person name="Smidak R."/>
            <person name="Sarate P."/>
            <person name="Gangsoo J."/>
            <person name="Sialana F."/>
            <person name="Bilban M."/>
            <person name="Lubec G."/>
        </authorList>
    </citation>
    <scope>NUCLEOTIDE SEQUENCE</scope>
    <source>
        <tissue evidence="3">Skin</tissue>
    </source>
</reference>
<accession>A0A0B6YA94</accession>
<dbReference type="Pfam" id="PF05667">
    <property type="entry name" value="CCDC22_CC"/>
    <property type="match status" value="1"/>
</dbReference>
<dbReference type="InterPro" id="IPR008530">
    <property type="entry name" value="CCDC22"/>
</dbReference>
<dbReference type="AlphaFoldDB" id="A0A0B6YA94"/>
<keyword evidence="1" id="KW-0175">Coiled coil</keyword>
<gene>
    <name evidence="3" type="primary">ORF16487</name>
</gene>
<dbReference type="InterPro" id="IPR048348">
    <property type="entry name" value="CCDC22_CC"/>
</dbReference>
<evidence type="ECO:0000259" key="2">
    <source>
        <dbReference type="Pfam" id="PF05667"/>
    </source>
</evidence>
<protein>
    <recommendedName>
        <fullName evidence="2">CCDC22 coiled-coil domain-containing protein</fullName>
    </recommendedName>
</protein>
<dbReference type="EMBL" id="HACG01005500">
    <property type="protein sequence ID" value="CEK52365.1"/>
    <property type="molecule type" value="Transcribed_RNA"/>
</dbReference>
<name>A0A0B6YA94_9EUPU</name>
<proteinExistence type="predicted"/>
<dbReference type="GO" id="GO:0097602">
    <property type="term" value="F:cullin family protein binding"/>
    <property type="evidence" value="ECO:0007669"/>
    <property type="project" value="TreeGrafter"/>
</dbReference>
<sequence length="175" mass="20491">MKLFRERMKETADDARRKDELQKQLVSEYERMTKDVNRSAYTRKIMEIVANIKKQKQEIDKILVDTKSVQKEINSLTGKLDRTFTVTDELIFRDAKKDENIKKAYRLLAALHENFEQLIQTVEDTGVVMREIKDLEEQIEIESNKKVLSNLEKISADLQQMKVENSTLLAKVKGK</sequence>
<dbReference type="PANTHER" id="PTHR15668">
    <property type="entry name" value="JM1 PROTEIN"/>
    <property type="match status" value="1"/>
</dbReference>
<feature type="domain" description="CCDC22 coiled-coil" evidence="2">
    <location>
        <begin position="1"/>
        <end position="145"/>
    </location>
</feature>
<evidence type="ECO:0000256" key="1">
    <source>
        <dbReference type="SAM" id="Coils"/>
    </source>
</evidence>
<dbReference type="GO" id="GO:2000060">
    <property type="term" value="P:positive regulation of ubiquitin-dependent protein catabolic process"/>
    <property type="evidence" value="ECO:0007669"/>
    <property type="project" value="TreeGrafter"/>
</dbReference>
<dbReference type="PANTHER" id="PTHR15668:SF4">
    <property type="entry name" value="COILED-COIL DOMAIN-CONTAINING PROTEIN 22"/>
    <property type="match status" value="1"/>
</dbReference>